<evidence type="ECO:0000256" key="1">
    <source>
        <dbReference type="ARBA" id="ARBA00005690"/>
    </source>
</evidence>
<evidence type="ECO:0008006" key="12">
    <source>
        <dbReference type="Google" id="ProtNLM"/>
    </source>
</evidence>
<proteinExistence type="inferred from homology"/>
<evidence type="ECO:0000256" key="6">
    <source>
        <dbReference type="SAM" id="MobiDB-lite"/>
    </source>
</evidence>
<evidence type="ECO:0000313" key="10">
    <source>
        <dbReference type="EMBL" id="WVZ89379.1"/>
    </source>
</evidence>
<dbReference type="Proteomes" id="UP001341281">
    <property type="component" value="Chromosome 08"/>
</dbReference>
<feature type="region of interest" description="Disordered" evidence="6">
    <location>
        <begin position="1"/>
        <end position="38"/>
    </location>
</feature>
<dbReference type="SUPFAM" id="SSF50249">
    <property type="entry name" value="Nucleic acid-binding proteins"/>
    <property type="match status" value="3"/>
</dbReference>
<feature type="region of interest" description="Disordered" evidence="6">
    <location>
        <begin position="653"/>
        <end position="759"/>
    </location>
</feature>
<feature type="region of interest" description="Disordered" evidence="6">
    <location>
        <begin position="603"/>
        <end position="634"/>
    </location>
</feature>
<dbReference type="InterPro" id="IPR031657">
    <property type="entry name" value="REPA_OB_2"/>
</dbReference>
<keyword evidence="11" id="KW-1185">Reference proteome</keyword>
<dbReference type="AlphaFoldDB" id="A0AAQ3UHR1"/>
<dbReference type="InterPro" id="IPR013955">
    <property type="entry name" value="Rep_factor-A_C"/>
</dbReference>
<dbReference type="EMBL" id="CP144752">
    <property type="protein sequence ID" value="WVZ89379.1"/>
    <property type="molecule type" value="Genomic_DNA"/>
</dbReference>
<dbReference type="GO" id="GO:0008270">
    <property type="term" value="F:zinc ion binding"/>
    <property type="evidence" value="ECO:0007669"/>
    <property type="project" value="UniProtKB-KW"/>
</dbReference>
<reference evidence="10 11" key="1">
    <citation type="submission" date="2024-02" db="EMBL/GenBank/DDBJ databases">
        <title>High-quality chromosome-scale genome assembly of Pensacola bahiagrass (Paspalum notatum Flugge var. saurae).</title>
        <authorList>
            <person name="Vega J.M."/>
            <person name="Podio M."/>
            <person name="Orjuela J."/>
            <person name="Siena L.A."/>
            <person name="Pessino S.C."/>
            <person name="Combes M.C."/>
            <person name="Mariac C."/>
            <person name="Albertini E."/>
            <person name="Pupilli F."/>
            <person name="Ortiz J.P.A."/>
            <person name="Leblanc O."/>
        </authorList>
    </citation>
    <scope>NUCLEOTIDE SEQUENCE [LARGE SCALE GENOMIC DNA]</scope>
    <source>
        <strain evidence="10">R1</strain>
        <tissue evidence="10">Leaf</tissue>
    </source>
</reference>
<dbReference type="Pfam" id="PF08646">
    <property type="entry name" value="Rep_fac-A_C"/>
    <property type="match status" value="1"/>
</dbReference>
<evidence type="ECO:0000256" key="3">
    <source>
        <dbReference type="ARBA" id="ARBA00022771"/>
    </source>
</evidence>
<evidence type="ECO:0000259" key="8">
    <source>
        <dbReference type="Pfam" id="PF08646"/>
    </source>
</evidence>
<keyword evidence="2" id="KW-0479">Metal-binding</keyword>
<feature type="compositionally biased region" description="Basic and acidic residues" evidence="6">
    <location>
        <begin position="677"/>
        <end position="690"/>
    </location>
</feature>
<dbReference type="Pfam" id="PF02721">
    <property type="entry name" value="DUF223"/>
    <property type="match status" value="1"/>
</dbReference>
<evidence type="ECO:0000313" key="11">
    <source>
        <dbReference type="Proteomes" id="UP001341281"/>
    </source>
</evidence>
<evidence type="ECO:0000256" key="5">
    <source>
        <dbReference type="ARBA" id="ARBA00023125"/>
    </source>
</evidence>
<gene>
    <name evidence="10" type="ORF">U9M48_035795</name>
</gene>
<feature type="compositionally biased region" description="Polar residues" evidence="6">
    <location>
        <begin position="603"/>
        <end position="613"/>
    </location>
</feature>
<name>A0AAQ3UHR1_PASNO</name>
<dbReference type="PANTHER" id="PTHR47165:SF3">
    <property type="entry name" value="RETROTRANSPOSON-LIKE PROTEIN"/>
    <property type="match status" value="1"/>
</dbReference>
<sequence>MREPAAGARRGAAPAGSGGAALCPGSAPRGAPSPAPAAAAPFSAASSDAWVWGPAGGLSSATWGSYSVWAPTPFLAAAAAALTAAADACCGGPRPRRLPLPCLEWLGSGAYRAAVGHCVLSLSLHALAQGQWPLSHLPGLHAVLSLLFGRRPLVATAVPAMAFALLPSLHPRDRHAVIRVRVCRKWEFRAHGTDDGSIIHIDLVLADEKGNSMYAEIPTTEIERKGSLVQEGGIYVVSRFMVSNAKNTFMPVPGNYMIEFTYHTMVTPVTDTTLAIPELIYHLTPFGDLEQHAGVHSHFTDVLGVLIQVSDARAVHLTGRPNPTITRDIVLRDLSYFEIKVSLWGHRASAFTIDTIHNPSESKPIVVLLVGTVVKTFQGQHCLSAGAACRWFFNPPIPEADVFYNSLNDQRIEIRHSAVTVSEPRGPALAQAEITTLGQLDAMDTYTIGDACYRCTVVIARLVPGERWWFPSCARCNKSCMQETSGYKCRICLSTVYKFKYKLAFVATDGTAEAKMVSFDNVATRIIGKPVQQLMRAGRPTEDFPPDIAAVVSLKFTFAIALSDQSFKSPEKSYRVLSVLATHGRQISVPHLVITAGTSGVQPQAIDSHQQQPALRGGTLEVSTETEMPKDTAEQQAAATLPETTFKMLEVQPQPSHDTPAASNGTPPDTNTAAHSAKKDLTKTSTEKNPRTSTRRKLVLSEDEAAEKSTALPVGAKKQRGQKTSTPLRIREASSQSQKSSTLDDDAIAADATSDTSLL</sequence>
<accession>A0AAQ3UHR1</accession>
<feature type="compositionally biased region" description="Low complexity" evidence="6">
    <location>
        <begin position="749"/>
        <end position="759"/>
    </location>
</feature>
<dbReference type="CDD" id="cd04481">
    <property type="entry name" value="RPA1_DBD_B_like"/>
    <property type="match status" value="1"/>
</dbReference>
<dbReference type="InterPro" id="IPR003871">
    <property type="entry name" value="RFA1B/D_OB_1st"/>
</dbReference>
<dbReference type="Pfam" id="PF16900">
    <property type="entry name" value="REPA_OB_2"/>
    <property type="match status" value="1"/>
</dbReference>
<feature type="compositionally biased region" description="Polar residues" evidence="6">
    <location>
        <begin position="653"/>
        <end position="674"/>
    </location>
</feature>
<dbReference type="Gene3D" id="2.40.50.140">
    <property type="entry name" value="Nucleic acid-binding proteins"/>
    <property type="match status" value="3"/>
</dbReference>
<feature type="domain" description="Replication protein A OB" evidence="9">
    <location>
        <begin position="298"/>
        <end position="381"/>
    </location>
</feature>
<dbReference type="InterPro" id="IPR047192">
    <property type="entry name" value="Euk_RPA1_DBD_C"/>
</dbReference>
<dbReference type="InterPro" id="IPR012340">
    <property type="entry name" value="NA-bd_OB-fold"/>
</dbReference>
<feature type="domain" description="Replication protein A 70 kDa DNA-binding subunit B/D first OB fold" evidence="7">
    <location>
        <begin position="165"/>
        <end position="268"/>
    </location>
</feature>
<evidence type="ECO:0000259" key="7">
    <source>
        <dbReference type="Pfam" id="PF02721"/>
    </source>
</evidence>
<organism evidence="10 11">
    <name type="scientific">Paspalum notatum var. saurae</name>
    <dbReference type="NCBI Taxonomy" id="547442"/>
    <lineage>
        <taxon>Eukaryota</taxon>
        <taxon>Viridiplantae</taxon>
        <taxon>Streptophyta</taxon>
        <taxon>Embryophyta</taxon>
        <taxon>Tracheophyta</taxon>
        <taxon>Spermatophyta</taxon>
        <taxon>Magnoliopsida</taxon>
        <taxon>Liliopsida</taxon>
        <taxon>Poales</taxon>
        <taxon>Poaceae</taxon>
        <taxon>PACMAD clade</taxon>
        <taxon>Panicoideae</taxon>
        <taxon>Andropogonodae</taxon>
        <taxon>Paspaleae</taxon>
        <taxon>Paspalinae</taxon>
        <taxon>Paspalum</taxon>
    </lineage>
</organism>
<keyword evidence="3" id="KW-0863">Zinc-finger</keyword>
<dbReference type="PANTHER" id="PTHR47165">
    <property type="entry name" value="OS03G0429900 PROTEIN"/>
    <property type="match status" value="1"/>
</dbReference>
<evidence type="ECO:0000256" key="2">
    <source>
        <dbReference type="ARBA" id="ARBA00022723"/>
    </source>
</evidence>
<protein>
    <recommendedName>
        <fullName evidence="12">Replication factor A C-terminal domain-containing protein</fullName>
    </recommendedName>
</protein>
<evidence type="ECO:0000259" key="9">
    <source>
        <dbReference type="Pfam" id="PF16900"/>
    </source>
</evidence>
<dbReference type="GO" id="GO:0003677">
    <property type="term" value="F:DNA binding"/>
    <property type="evidence" value="ECO:0007669"/>
    <property type="project" value="UniProtKB-KW"/>
</dbReference>
<feature type="domain" description="Replication factor A C-terminal" evidence="8">
    <location>
        <begin position="462"/>
        <end position="569"/>
    </location>
</feature>
<keyword evidence="4" id="KW-0862">Zinc</keyword>
<dbReference type="CDD" id="cd04476">
    <property type="entry name" value="RPA1_DBD_C"/>
    <property type="match status" value="1"/>
</dbReference>
<dbReference type="CDD" id="cd04480">
    <property type="entry name" value="RPA1_DBD_A_like"/>
    <property type="match status" value="1"/>
</dbReference>
<keyword evidence="5" id="KW-0238">DNA-binding</keyword>
<evidence type="ECO:0000256" key="4">
    <source>
        <dbReference type="ARBA" id="ARBA00022833"/>
    </source>
</evidence>
<feature type="compositionally biased region" description="Polar residues" evidence="6">
    <location>
        <begin position="722"/>
        <end position="739"/>
    </location>
</feature>
<comment type="similarity">
    <text evidence="1">Belongs to the replication factor A protein 1 family.</text>
</comment>